<dbReference type="HOGENOM" id="CLU_2394783_0_0_4"/>
<name>G0ER01_CUPNN</name>
<gene>
    <name evidence="1" type="ordered locus">CNE_1c11640</name>
</gene>
<dbReference type="RefSeq" id="WP_013956172.1">
    <property type="nucleotide sequence ID" value="NC_015726.1"/>
</dbReference>
<dbReference type="Proteomes" id="UP000006798">
    <property type="component" value="Chromosome 1"/>
</dbReference>
<sequence length="93" mass="10109">MAEELENLTPNQRRALGKALSALQTMAAMWGAEIRLSEVAQRLANYQPEAERAKAIAAFIEQAFIEGAYRHYLDRDPAAQSMGVGGGVPEGHP</sequence>
<evidence type="ECO:0000313" key="1">
    <source>
        <dbReference type="EMBL" id="AEI76519.1"/>
    </source>
</evidence>
<proteinExistence type="predicted"/>
<organism evidence="1 2">
    <name type="scientific">Cupriavidus necator (strain ATCC 43291 / DSM 13513 / CCUG 52238 / LMG 8453 / N-1)</name>
    <name type="common">Ralstonia eutropha</name>
    <dbReference type="NCBI Taxonomy" id="1042878"/>
    <lineage>
        <taxon>Bacteria</taxon>
        <taxon>Pseudomonadati</taxon>
        <taxon>Pseudomonadota</taxon>
        <taxon>Betaproteobacteria</taxon>
        <taxon>Burkholderiales</taxon>
        <taxon>Burkholderiaceae</taxon>
        <taxon>Cupriavidus</taxon>
    </lineage>
</organism>
<dbReference type="GeneID" id="34310152"/>
<evidence type="ECO:0000313" key="2">
    <source>
        <dbReference type="Proteomes" id="UP000006798"/>
    </source>
</evidence>
<dbReference type="EMBL" id="CP002877">
    <property type="protein sequence ID" value="AEI76519.1"/>
    <property type="molecule type" value="Genomic_DNA"/>
</dbReference>
<reference evidence="1 2" key="1">
    <citation type="journal article" date="2011" name="J. Bacteriol.">
        <title>Complete genome sequence of the type strain Cupriavidus necator N-1.</title>
        <authorList>
            <person name="Poehlein A."/>
            <person name="Kusian B."/>
            <person name="Friedrich B."/>
            <person name="Daniel R."/>
            <person name="Bowien B."/>
        </authorList>
    </citation>
    <scope>NUCLEOTIDE SEQUENCE [LARGE SCALE GENOMIC DNA]</scope>
    <source>
        <strain evidence="2">ATCC 43291 / DSM 13513 / CCUG 52238 / LMG 8453 / N-1</strain>
    </source>
</reference>
<accession>G0ER01</accession>
<dbReference type="KEGG" id="cnc:CNE_1c11640"/>
<protein>
    <submittedName>
        <fullName evidence="1">Uncharacterized protein</fullName>
    </submittedName>
</protein>
<dbReference type="AlphaFoldDB" id="G0ER01"/>